<evidence type="ECO:0000256" key="1">
    <source>
        <dbReference type="SAM" id="SignalP"/>
    </source>
</evidence>
<sequence length="540" mass="58904">MSNFSQRFKLKPLVFGMAVAVLISTPIEVSASTESLRSSVDKIFGFTTTSSKPERFQLGANGRRVYSGGATSIRFRTQPFNVINFQAPRANIGCGGIDFYGGSIDLMSSDQLIQAGRAIASAATVYAFRLALNSICSSCMSIMSNIQAMMQEFNRIAQTDCQSALNAINTYSPFGNPDDGLNQNHNAVEGSIAQMTGDWVKTLENNNNNWLDALAAAGDTKIEDVGSPSMVADFSGYPGYYYAYNTDLYTRLFPWLDVEQGRAATWAMLSQSSMCADQSSSAAFTDGDDPTRNLRCALGGEYTHSYADFLLGPMSNSESSSKTKDIVVPACNNEKVKTLGQNNVTVKSCDAAEGAVTPMNTTITPLFEGFMSTAYGPNVTSLFHSALSDEVCTLTDKIHKDAGGLFVKVLSYGGQQLSTDELNLASALGTGFTLELYRSNNDGKLLTNQRIQISCRDRFEIFHAELYRYFYRMTRAADEALSKAQTDLKDNYELVLDTAQKQILIDRIESIREDVEASLHTLETVIDISRNITTGGMAGE</sequence>
<protein>
    <submittedName>
        <fullName evidence="2">Conjugal transfer protein TraH</fullName>
    </submittedName>
</protein>
<keyword evidence="1" id="KW-0732">Signal</keyword>
<dbReference type="EMBL" id="JANEYT010000018">
    <property type="protein sequence ID" value="MCQ1058409.1"/>
    <property type="molecule type" value="Genomic_DNA"/>
</dbReference>
<dbReference type="RefSeq" id="WP_255042292.1">
    <property type="nucleotide sequence ID" value="NZ_JANEYT010000018.1"/>
</dbReference>
<feature type="signal peptide" evidence="1">
    <location>
        <begin position="1"/>
        <end position="31"/>
    </location>
</feature>
<comment type="caution">
    <text evidence="2">The sequence shown here is derived from an EMBL/GenBank/DDBJ whole genome shotgun (WGS) entry which is preliminary data.</text>
</comment>
<accession>A0ABT1N3H7</accession>
<evidence type="ECO:0000313" key="3">
    <source>
        <dbReference type="Proteomes" id="UP001524460"/>
    </source>
</evidence>
<dbReference type="Pfam" id="PF06122">
    <property type="entry name" value="TraH"/>
    <property type="match status" value="1"/>
</dbReference>
<keyword evidence="3" id="KW-1185">Reference proteome</keyword>
<dbReference type="Proteomes" id="UP001524460">
    <property type="component" value="Unassembled WGS sequence"/>
</dbReference>
<organism evidence="2 3">
    <name type="scientific">Photobacterium pectinilyticum</name>
    <dbReference type="NCBI Taxonomy" id="2906793"/>
    <lineage>
        <taxon>Bacteria</taxon>
        <taxon>Pseudomonadati</taxon>
        <taxon>Pseudomonadota</taxon>
        <taxon>Gammaproteobacteria</taxon>
        <taxon>Vibrionales</taxon>
        <taxon>Vibrionaceae</taxon>
        <taxon>Photobacterium</taxon>
    </lineage>
</organism>
<feature type="chain" id="PRO_5047529421" evidence="1">
    <location>
        <begin position="32"/>
        <end position="540"/>
    </location>
</feature>
<dbReference type="InterPro" id="IPR010927">
    <property type="entry name" value="T4SS_TraH"/>
</dbReference>
<gene>
    <name evidence="2" type="ORF">NHN17_10095</name>
</gene>
<evidence type="ECO:0000313" key="2">
    <source>
        <dbReference type="EMBL" id="MCQ1058409.1"/>
    </source>
</evidence>
<reference evidence="2 3" key="1">
    <citation type="submission" date="2022-07" db="EMBL/GenBank/DDBJ databases">
        <title>Photobacterium pectinilyticum sp. nov., a marine bacterium isolated from surface seawater of Qingdao offshore.</title>
        <authorList>
            <person name="Wang X."/>
        </authorList>
    </citation>
    <scope>NUCLEOTIDE SEQUENCE [LARGE SCALE GENOMIC DNA]</scope>
    <source>
        <strain evidence="2 3">ZSDE20</strain>
    </source>
</reference>
<name>A0ABT1N3H7_9GAMM</name>
<proteinExistence type="predicted"/>